<dbReference type="InterPro" id="IPR011538">
    <property type="entry name" value="Nuo51_FMN-bd"/>
</dbReference>
<dbReference type="Gene3D" id="6.10.250.1450">
    <property type="match status" value="1"/>
</dbReference>
<dbReference type="InterPro" id="IPR001949">
    <property type="entry name" value="NADH-UbQ_OxRdtase_51kDa_CS"/>
</dbReference>
<dbReference type="Pfam" id="PF01257">
    <property type="entry name" value="2Fe-2S_thioredx"/>
    <property type="match status" value="1"/>
</dbReference>
<reference evidence="8 9" key="1">
    <citation type="submission" date="2019-10" db="EMBL/GenBank/DDBJ databases">
        <title>Whole genome shotgun sequence of Acrocarpospora pleiomorpha NBRC 16267.</title>
        <authorList>
            <person name="Ichikawa N."/>
            <person name="Kimura A."/>
            <person name="Kitahashi Y."/>
            <person name="Komaki H."/>
            <person name="Oguchi A."/>
        </authorList>
    </citation>
    <scope>NUCLEOTIDE SEQUENCE [LARGE SCALE GENOMIC DNA]</scope>
    <source>
        <strain evidence="8 9">NBRC 16267</strain>
    </source>
</reference>
<dbReference type="InterPro" id="IPR041921">
    <property type="entry name" value="NuoE_N"/>
</dbReference>
<dbReference type="Proteomes" id="UP000377595">
    <property type="component" value="Unassembled WGS sequence"/>
</dbReference>
<dbReference type="PROSITE" id="PS00645">
    <property type="entry name" value="COMPLEX1_51K_2"/>
    <property type="match status" value="1"/>
</dbReference>
<dbReference type="InterPro" id="IPR037207">
    <property type="entry name" value="Nuop51_4Fe4S-bd_sf"/>
</dbReference>
<dbReference type="CDD" id="cd03064">
    <property type="entry name" value="TRX_Fd_NuoE"/>
    <property type="match status" value="1"/>
</dbReference>
<keyword evidence="4" id="KW-0408">Iron</keyword>
<dbReference type="SUPFAM" id="SSF142019">
    <property type="entry name" value="Nqo1 FMN-binding domain-like"/>
    <property type="match status" value="1"/>
</dbReference>
<dbReference type="Gene3D" id="1.10.10.1590">
    <property type="entry name" value="NADH-quinone oxidoreductase subunit E"/>
    <property type="match status" value="1"/>
</dbReference>
<dbReference type="Pfam" id="PF10589">
    <property type="entry name" value="NADH_4Fe-4S"/>
    <property type="match status" value="1"/>
</dbReference>
<dbReference type="GO" id="GO:0051539">
    <property type="term" value="F:4 iron, 4 sulfur cluster binding"/>
    <property type="evidence" value="ECO:0007669"/>
    <property type="project" value="UniProtKB-KW"/>
</dbReference>
<dbReference type="SUPFAM" id="SSF52833">
    <property type="entry name" value="Thioredoxin-like"/>
    <property type="match status" value="1"/>
</dbReference>
<protein>
    <submittedName>
        <fullName evidence="8">NADH dehydrogenase subunit F</fullName>
    </submittedName>
</protein>
<keyword evidence="5" id="KW-0411">Iron-sulfur</keyword>
<dbReference type="GO" id="GO:0010181">
    <property type="term" value="F:FMN binding"/>
    <property type="evidence" value="ECO:0007669"/>
    <property type="project" value="InterPro"/>
</dbReference>
<keyword evidence="9" id="KW-1185">Reference proteome</keyword>
<dbReference type="SUPFAM" id="SSF142984">
    <property type="entry name" value="Nqo1 middle domain-like"/>
    <property type="match status" value="1"/>
</dbReference>
<dbReference type="InterPro" id="IPR037225">
    <property type="entry name" value="Nuo51_FMN-bd_sf"/>
</dbReference>
<dbReference type="InterPro" id="IPR019575">
    <property type="entry name" value="Nuop51_4Fe4S-bd"/>
</dbReference>
<dbReference type="PANTHER" id="PTHR43578:SF3">
    <property type="entry name" value="NADH-QUINONE OXIDOREDUCTASE SUBUNIT F"/>
    <property type="match status" value="1"/>
</dbReference>
<evidence type="ECO:0000256" key="1">
    <source>
        <dbReference type="ARBA" id="ARBA00007523"/>
    </source>
</evidence>
<dbReference type="OrthoDB" id="9805533at2"/>
<dbReference type="InterPro" id="IPR019554">
    <property type="entry name" value="Soluble_ligand-bd"/>
</dbReference>
<dbReference type="InterPro" id="IPR042128">
    <property type="entry name" value="NuoE_dom"/>
</dbReference>
<dbReference type="SUPFAM" id="SSF140490">
    <property type="entry name" value="Nqo1C-terminal domain-like"/>
    <property type="match status" value="1"/>
</dbReference>
<accession>A0A5M3Y0N9</accession>
<evidence type="ECO:0000256" key="6">
    <source>
        <dbReference type="SAM" id="MobiDB-lite"/>
    </source>
</evidence>
<evidence type="ECO:0000259" key="7">
    <source>
        <dbReference type="SMART" id="SM00928"/>
    </source>
</evidence>
<dbReference type="FunFam" id="3.40.50.11540:FF:000001">
    <property type="entry name" value="NADH dehydrogenase [ubiquinone] flavoprotein 1, mitochondrial"/>
    <property type="match status" value="1"/>
</dbReference>
<feature type="domain" description="NADH-ubiquinone oxidoreductase 51kDa subunit iron-sulphur binding" evidence="7">
    <location>
        <begin position="633"/>
        <end position="677"/>
    </location>
</feature>
<sequence length="718" mass="75353">MDLRFRDAEPTAEERAAIDALLGGPGSAWEGGARTEDDLRFAAHPAEDRRDQLLPALHAVNDRVGWISEGALDYICRRLTVPPAETYSVATFYSLLSVEPRPPRVLHVCTDLACQARGADAVRRDVESHLGPAGTSWQPSPCLGLCERAPAALALQAGENPTATVYGPADFSDISAFDRLSPAEGQEEAGVRPGSTVVSPEGTTARSAVAEVQQEVAGGRADGSAVPPEVAEVRQKIAGGRADGSTVPPEVAGVRPEASVASPEVAEVGPEASMAPPEVAGDRAETSVVPPEVGGVFGEAPVRAAVPQAGEPGLVLLRRVGVVDPASLDEYRASGGYAALRRAFELGPGGVIREVLEAGLVGRGGAAFPTGRKWEATARQFDRPHYLVCNADESEPGTFKDRVLMEGDPYALVEAMTVAGYATGCARGYLYIRGEYPRAIRRLEHAIATARARGLLGEDILGQGFAFDIEIRRGAGAYICGEETAIFNSIEGYRGEPRSKPPFPVEKGLFGKPTVVNNVETLVNVLPILEGGAAVYAAVGTGGSTGTKLFCVSGTVRRPGIYELPFGATLGDLLTLAGGATGTLRAVLLGGAAGAFVRADELDIPLTFEGTRAAGATLGSGVVLVLDDTVELPPFLLRIAEFFRDESCGQCVPCRVGTVRQEEALHRLSRRRSAEDLVVLREVGQAMRDASICGLGQTAWNAVESAIDRLGVFAEEAS</sequence>
<comment type="caution">
    <text evidence="8">The sequence shown here is derived from an EMBL/GenBank/DDBJ whole genome shotgun (WGS) entry which is preliminary data.</text>
</comment>
<feature type="region of interest" description="Disordered" evidence="6">
    <location>
        <begin position="184"/>
        <end position="203"/>
    </location>
</feature>
<name>A0A5M3Y0N9_9ACTN</name>
<dbReference type="RefSeq" id="WP_155351586.1">
    <property type="nucleotide sequence ID" value="NZ_BAAAHM010000050.1"/>
</dbReference>
<dbReference type="Gene3D" id="3.10.20.600">
    <property type="match status" value="1"/>
</dbReference>
<dbReference type="Pfam" id="PF10531">
    <property type="entry name" value="SLBB"/>
    <property type="match status" value="1"/>
</dbReference>
<dbReference type="Gene3D" id="1.20.1440.230">
    <property type="entry name" value="NADH-ubiquinone oxidoreductase 51kDa subunit, iron-sulphur binding domain"/>
    <property type="match status" value="1"/>
</dbReference>
<evidence type="ECO:0000256" key="5">
    <source>
        <dbReference type="ARBA" id="ARBA00023014"/>
    </source>
</evidence>
<feature type="region of interest" description="Disordered" evidence="6">
    <location>
        <begin position="240"/>
        <end position="284"/>
    </location>
</feature>
<keyword evidence="2" id="KW-0004">4Fe-4S</keyword>
<evidence type="ECO:0000256" key="2">
    <source>
        <dbReference type="ARBA" id="ARBA00022485"/>
    </source>
</evidence>
<keyword evidence="3" id="KW-0479">Metal-binding</keyword>
<comment type="similarity">
    <text evidence="1">Belongs to the complex I 51 kDa subunit family.</text>
</comment>
<gene>
    <name evidence="8" type="ORF">Aple_098030</name>
</gene>
<organism evidence="8 9">
    <name type="scientific">Acrocarpospora pleiomorpha</name>
    <dbReference type="NCBI Taxonomy" id="90975"/>
    <lineage>
        <taxon>Bacteria</taxon>
        <taxon>Bacillati</taxon>
        <taxon>Actinomycetota</taxon>
        <taxon>Actinomycetes</taxon>
        <taxon>Streptosporangiales</taxon>
        <taxon>Streptosporangiaceae</taxon>
        <taxon>Acrocarpospora</taxon>
    </lineage>
</organism>
<proteinExistence type="inferred from homology"/>
<evidence type="ECO:0000256" key="3">
    <source>
        <dbReference type="ARBA" id="ARBA00022723"/>
    </source>
</evidence>
<evidence type="ECO:0000313" key="8">
    <source>
        <dbReference type="EMBL" id="GES26904.1"/>
    </source>
</evidence>
<dbReference type="Pfam" id="PF01512">
    <property type="entry name" value="Complex1_51K"/>
    <property type="match status" value="1"/>
</dbReference>
<dbReference type="PANTHER" id="PTHR43578">
    <property type="entry name" value="NADH-QUINONE OXIDOREDUCTASE SUBUNIT F"/>
    <property type="match status" value="1"/>
</dbReference>
<evidence type="ECO:0000313" key="9">
    <source>
        <dbReference type="Proteomes" id="UP000377595"/>
    </source>
</evidence>
<evidence type="ECO:0000256" key="4">
    <source>
        <dbReference type="ARBA" id="ARBA00023004"/>
    </source>
</evidence>
<dbReference type="Gene3D" id="3.40.50.11540">
    <property type="entry name" value="NADH-ubiquinone oxidoreductase 51kDa subunit"/>
    <property type="match status" value="1"/>
</dbReference>
<dbReference type="SMART" id="SM00928">
    <property type="entry name" value="NADH_4Fe-4S"/>
    <property type="match status" value="1"/>
</dbReference>
<dbReference type="InterPro" id="IPR036249">
    <property type="entry name" value="Thioredoxin-like_sf"/>
</dbReference>
<dbReference type="AlphaFoldDB" id="A0A5M3Y0N9"/>
<dbReference type="EMBL" id="BLAF01000101">
    <property type="protein sequence ID" value="GES26904.1"/>
    <property type="molecule type" value="Genomic_DNA"/>
</dbReference>
<dbReference type="GO" id="GO:0046872">
    <property type="term" value="F:metal ion binding"/>
    <property type="evidence" value="ECO:0007669"/>
    <property type="project" value="UniProtKB-KW"/>
</dbReference>
<dbReference type="GO" id="GO:0008137">
    <property type="term" value="F:NADH dehydrogenase (ubiquinone) activity"/>
    <property type="evidence" value="ECO:0007669"/>
    <property type="project" value="InterPro"/>
</dbReference>
<dbReference type="Gene3D" id="3.40.30.10">
    <property type="entry name" value="Glutaredoxin"/>
    <property type="match status" value="1"/>
</dbReference>